<dbReference type="AlphaFoldDB" id="A0A521FK40"/>
<evidence type="ECO:0000313" key="2">
    <source>
        <dbReference type="Proteomes" id="UP000316030"/>
    </source>
</evidence>
<dbReference type="GO" id="GO:0003677">
    <property type="term" value="F:DNA binding"/>
    <property type="evidence" value="ECO:0007669"/>
    <property type="project" value="InterPro"/>
</dbReference>
<name>A0A521FK40_9RHOB</name>
<protein>
    <submittedName>
        <fullName evidence="1">Uncharacterized protein</fullName>
    </submittedName>
</protein>
<proteinExistence type="predicted"/>
<gene>
    <name evidence="1" type="ORF">SAMN06265173_1312</name>
</gene>
<reference evidence="1 2" key="1">
    <citation type="submission" date="2017-05" db="EMBL/GenBank/DDBJ databases">
        <authorList>
            <person name="Varghese N."/>
            <person name="Submissions S."/>
        </authorList>
    </citation>
    <scope>NUCLEOTIDE SEQUENCE [LARGE SCALE GENOMIC DNA]</scope>
    <source>
        <strain evidence="1 2">DSM 29506</strain>
    </source>
</reference>
<keyword evidence="2" id="KW-1185">Reference proteome</keyword>
<evidence type="ECO:0000313" key="1">
    <source>
        <dbReference type="EMBL" id="SMO95970.1"/>
    </source>
</evidence>
<accession>A0A521FK40</accession>
<organism evidence="1 2">
    <name type="scientific">Thalassovita litoralis</name>
    <dbReference type="NCBI Taxonomy" id="1010611"/>
    <lineage>
        <taxon>Bacteria</taxon>
        <taxon>Pseudomonadati</taxon>
        <taxon>Pseudomonadota</taxon>
        <taxon>Alphaproteobacteria</taxon>
        <taxon>Rhodobacterales</taxon>
        <taxon>Roseobacteraceae</taxon>
        <taxon>Thalassovita</taxon>
    </lineage>
</organism>
<dbReference type="InterPro" id="IPR010982">
    <property type="entry name" value="Lambda_DNA-bd_dom_sf"/>
</dbReference>
<dbReference type="EMBL" id="FXTO01000031">
    <property type="protein sequence ID" value="SMO95970.1"/>
    <property type="molecule type" value="Genomic_DNA"/>
</dbReference>
<sequence>MSSLSDMPPHMDYCPHLSIDNCLLSGRLQRRYTATTMEKTFRSAFLAHLEKSGESVANISRKSGVSKYQLDKLKQREGAKTNVEDAIKVAAAFGLSLDAFLDEPQASSQAEIVSLYNQLSSAEQEMILAAARALAERGSQGND</sequence>
<dbReference type="Gene3D" id="1.10.260.40">
    <property type="entry name" value="lambda repressor-like DNA-binding domains"/>
    <property type="match status" value="1"/>
</dbReference>
<dbReference type="Proteomes" id="UP000316030">
    <property type="component" value="Unassembled WGS sequence"/>
</dbReference>